<name>A0A193QI82_SODGM</name>
<gene>
    <name evidence="1" type="ORF">SGGMMB4_01840</name>
</gene>
<accession>A0A193QI82</accession>
<proteinExistence type="predicted"/>
<dbReference type="AlphaFoldDB" id="A0A193QI82"/>
<reference evidence="1 2" key="1">
    <citation type="submission" date="2015-05" db="EMBL/GenBank/DDBJ databases">
        <authorList>
            <person name="Goodhead I."/>
        </authorList>
    </citation>
    <scope>NUCLEOTIDE SEQUENCE [LARGE SCALE GENOMIC DNA]</scope>
    <source>
        <strain evidence="2">morsitans</strain>
    </source>
</reference>
<sequence length="86" mass="9433">MALDLESRKKESEAEDFSAILGSLLSNDETSGEPLAPEIAAAFRKHSRGNYRRLFKLARGVARTSAIGNQGISVTLIDRYAETLIH</sequence>
<dbReference type="RefSeq" id="WP_243677246.1">
    <property type="nucleotide sequence ID" value="NZ_LN854557.1"/>
</dbReference>
<dbReference type="Proteomes" id="UP000245838">
    <property type="component" value="Chromosome sggmmb4_Chromosome"/>
</dbReference>
<protein>
    <submittedName>
        <fullName evidence="1">Uncharacterized protein</fullName>
    </submittedName>
</protein>
<organism evidence="1 2">
    <name type="scientific">Sodalis glossinidius (strain morsitans)</name>
    <dbReference type="NCBI Taxonomy" id="343509"/>
    <lineage>
        <taxon>Bacteria</taxon>
        <taxon>Pseudomonadati</taxon>
        <taxon>Pseudomonadota</taxon>
        <taxon>Gammaproteobacteria</taxon>
        <taxon>Enterobacterales</taxon>
        <taxon>Bruguierivoracaceae</taxon>
        <taxon>Sodalis</taxon>
    </lineage>
</organism>
<dbReference type="EMBL" id="LN854557">
    <property type="protein sequence ID" value="CRL44635.1"/>
    <property type="molecule type" value="Genomic_DNA"/>
</dbReference>
<evidence type="ECO:0000313" key="2">
    <source>
        <dbReference type="Proteomes" id="UP000245838"/>
    </source>
</evidence>
<evidence type="ECO:0000313" key="1">
    <source>
        <dbReference type="EMBL" id="CRL44635.1"/>
    </source>
</evidence>